<dbReference type="KEGG" id="pbb:AKN87_05820"/>
<proteinExistence type="inferred from homology"/>
<keyword evidence="2 4" id="KW-0479">Metal-binding</keyword>
<dbReference type="RefSeq" id="WP_053100219.1">
    <property type="nucleotide sequence ID" value="NZ_CP012358.1"/>
</dbReference>
<dbReference type="InterPro" id="IPR002908">
    <property type="entry name" value="Frataxin/CyaY"/>
</dbReference>
<dbReference type="NCBIfam" id="TIGR03421">
    <property type="entry name" value="FeS_CyaY"/>
    <property type="match status" value="1"/>
</dbReference>
<dbReference type="Gene3D" id="3.30.920.10">
    <property type="entry name" value="Frataxin/CyaY"/>
    <property type="match status" value="1"/>
</dbReference>
<evidence type="ECO:0000256" key="4">
    <source>
        <dbReference type="HAMAP-Rule" id="MF_00142"/>
    </source>
</evidence>
<organism evidence="5 7">
    <name type="scientific">Thiopseudomonas alkaliphila</name>
    <dbReference type="NCBI Taxonomy" id="1697053"/>
    <lineage>
        <taxon>Bacteria</taxon>
        <taxon>Pseudomonadati</taxon>
        <taxon>Pseudomonadota</taxon>
        <taxon>Gammaproteobacteria</taxon>
        <taxon>Pseudomonadales</taxon>
        <taxon>Pseudomonadaceae</taxon>
        <taxon>Thiopseudomonas</taxon>
    </lineage>
</organism>
<reference evidence="6" key="2">
    <citation type="submission" date="2020-06" db="EMBL/GenBank/DDBJ databases">
        <authorList>
            <person name="Dong N."/>
        </authorList>
    </citation>
    <scope>NUCLEOTIDE SEQUENCE</scope>
    <source>
        <strain evidence="6">DF46-2-2</strain>
    </source>
</reference>
<dbReference type="PANTHER" id="PTHR16821">
    <property type="entry name" value="FRATAXIN"/>
    <property type="match status" value="1"/>
</dbReference>
<evidence type="ECO:0000256" key="2">
    <source>
        <dbReference type="ARBA" id="ARBA00022723"/>
    </source>
</evidence>
<reference evidence="5 7" key="1">
    <citation type="journal article" date="2015" name="Genome Announc.">
        <title>Genome Sequences of Oblitimonas alkaliphila gen. nov. sp. nov. (Proposed), a Novel Bacterium of the Pseudomonadaceae Family.</title>
        <authorList>
            <person name="Lauer A.C."/>
            <person name="Nicholson A.C."/>
            <person name="Humrighouse B.W."/>
            <person name="Emery B."/>
            <person name="Drobish A."/>
            <person name="Juieng P."/>
            <person name="Loparev V."/>
            <person name="McQuiston J.R."/>
        </authorList>
    </citation>
    <scope>NUCLEOTIDE SEQUENCE [LARGE SCALE GENOMIC DNA]</scope>
    <source>
        <strain evidence="5 7">E5571</strain>
    </source>
</reference>
<comment type="function">
    <text evidence="4">Involved in iron-sulfur (Fe-S) cluster assembly. May act as a regulator of Fe-S biogenesis.</text>
</comment>
<dbReference type="Proteomes" id="UP001173465">
    <property type="component" value="Unassembled WGS sequence"/>
</dbReference>
<evidence type="ECO:0000313" key="7">
    <source>
        <dbReference type="Proteomes" id="UP000063953"/>
    </source>
</evidence>
<dbReference type="OrthoDB" id="285675at2"/>
<dbReference type="InterPro" id="IPR020895">
    <property type="entry name" value="Frataxin_CS"/>
</dbReference>
<keyword evidence="3 4" id="KW-0408">Iron</keyword>
<dbReference type="GO" id="GO:0016226">
    <property type="term" value="P:iron-sulfur cluster assembly"/>
    <property type="evidence" value="ECO:0007669"/>
    <property type="project" value="UniProtKB-UniRule"/>
</dbReference>
<gene>
    <name evidence="4 6" type="primary">cyaY</name>
    <name evidence="5" type="ORF">AKN88_03835</name>
    <name evidence="6" type="ORF">HX099_03170</name>
</gene>
<dbReference type="PROSITE" id="PS01344">
    <property type="entry name" value="FRATAXIN_1"/>
    <property type="match status" value="1"/>
</dbReference>
<dbReference type="AlphaFoldDB" id="A0A0K1XCQ6"/>
<dbReference type="InterPro" id="IPR036524">
    <property type="entry name" value="Frataxin/CyaY_sf"/>
</dbReference>
<reference evidence="6" key="3">
    <citation type="journal article" date="2022" name="Sci. Total Environ.">
        <title>Prevalence, transmission, and molecular epidemiology of tet(X)-positive bacteria among humans, animals, and environmental niches in China: An epidemiological, and genomic-based study.</title>
        <authorList>
            <person name="Dong N."/>
            <person name="Zeng Y."/>
            <person name="Cai C."/>
            <person name="Sun C."/>
            <person name="Lu J."/>
            <person name="Liu C."/>
            <person name="Zhou H."/>
            <person name="Sun Q."/>
            <person name="Shu L."/>
            <person name="Wang H."/>
            <person name="Wang Y."/>
            <person name="Wang S."/>
            <person name="Wu C."/>
            <person name="Chan E.W."/>
            <person name="Chen G."/>
            <person name="Shen Z."/>
            <person name="Chen S."/>
            <person name="Zhang R."/>
        </authorList>
    </citation>
    <scope>NUCLEOTIDE SEQUENCE</scope>
    <source>
        <strain evidence="6">DF46-2-2</strain>
    </source>
</reference>
<dbReference type="GO" id="GO:0005829">
    <property type="term" value="C:cytosol"/>
    <property type="evidence" value="ECO:0007669"/>
    <property type="project" value="TreeGrafter"/>
</dbReference>
<dbReference type="InterPro" id="IPR047584">
    <property type="entry name" value="CyaY"/>
</dbReference>
<dbReference type="EMBL" id="JACANB010000002">
    <property type="protein sequence ID" value="MDM1695669.1"/>
    <property type="molecule type" value="Genomic_DNA"/>
</dbReference>
<dbReference type="PANTHER" id="PTHR16821:SF2">
    <property type="entry name" value="FRATAXIN, MITOCHONDRIAL"/>
    <property type="match status" value="1"/>
</dbReference>
<dbReference type="GO" id="GO:0008199">
    <property type="term" value="F:ferric iron binding"/>
    <property type="evidence" value="ECO:0007669"/>
    <property type="project" value="InterPro"/>
</dbReference>
<comment type="similarity">
    <text evidence="1 4">Belongs to the frataxin family.</text>
</comment>
<evidence type="ECO:0000313" key="5">
    <source>
        <dbReference type="EMBL" id="AKX59165.1"/>
    </source>
</evidence>
<dbReference type="SMART" id="SM01219">
    <property type="entry name" value="Frataxin_Cyay"/>
    <property type="match status" value="1"/>
</dbReference>
<dbReference type="GeneID" id="93983785"/>
<dbReference type="PROSITE" id="PS50810">
    <property type="entry name" value="FRATAXIN_2"/>
    <property type="match status" value="1"/>
</dbReference>
<evidence type="ECO:0000313" key="6">
    <source>
        <dbReference type="EMBL" id="MDM1695669.1"/>
    </source>
</evidence>
<dbReference type="HAMAP" id="MF_00142">
    <property type="entry name" value="CyaY"/>
    <property type="match status" value="1"/>
</dbReference>
<dbReference type="Pfam" id="PF01491">
    <property type="entry name" value="Frataxin_Cyay"/>
    <property type="match status" value="1"/>
</dbReference>
<dbReference type="EMBL" id="CP012365">
    <property type="protein sequence ID" value="AKX59165.1"/>
    <property type="molecule type" value="Genomic_DNA"/>
</dbReference>
<protein>
    <recommendedName>
        <fullName evidence="4">Iron-sulfur cluster assembly protein CyaY</fullName>
    </recommendedName>
</protein>
<accession>A0A0K1XCQ6</accession>
<dbReference type="STRING" id="1697053.AKN87_05820"/>
<dbReference type="GO" id="GO:0008198">
    <property type="term" value="F:ferrous iron binding"/>
    <property type="evidence" value="ECO:0007669"/>
    <property type="project" value="TreeGrafter"/>
</dbReference>
<dbReference type="Proteomes" id="UP000063953">
    <property type="component" value="Chromosome"/>
</dbReference>
<evidence type="ECO:0000256" key="3">
    <source>
        <dbReference type="ARBA" id="ARBA00023004"/>
    </source>
</evidence>
<sequence length="110" mass="12349">MSISEATFHELVDQTQRQIEDLLEATDLDFDLENSGGILTIICENQSQVIISRQAPLKQLWVAARSGGFHFDYDNEQQQWLDSSSAQPLAERLQAVFSEQAGESLDFSSL</sequence>
<dbReference type="SUPFAM" id="SSF55387">
    <property type="entry name" value="Frataxin/Nqo15-like"/>
    <property type="match status" value="1"/>
</dbReference>
<evidence type="ECO:0000256" key="1">
    <source>
        <dbReference type="ARBA" id="ARBA00008183"/>
    </source>
</evidence>
<keyword evidence="7" id="KW-1185">Reference proteome</keyword>
<dbReference type="PATRIC" id="fig|1697052.3.peg.2129"/>
<name>A0A0K1XCQ6_9GAMM</name>